<name>A0A3A0H3M6_STAGA</name>
<organism evidence="1 2">
    <name type="scientific">Staphylococcus gallinarum</name>
    <dbReference type="NCBI Taxonomy" id="1293"/>
    <lineage>
        <taxon>Bacteria</taxon>
        <taxon>Bacillati</taxon>
        <taxon>Bacillota</taxon>
        <taxon>Bacilli</taxon>
        <taxon>Bacillales</taxon>
        <taxon>Staphylococcaceae</taxon>
        <taxon>Staphylococcus</taxon>
    </lineage>
</organism>
<comment type="caution">
    <text evidence="1">The sequence shown here is derived from an EMBL/GenBank/DDBJ whole genome shotgun (WGS) entry which is preliminary data.</text>
</comment>
<gene>
    <name evidence="1" type="ORF">BUZ14_11565</name>
</gene>
<dbReference type="EMBL" id="QYJN01000006">
    <property type="protein sequence ID" value="RIP33161.1"/>
    <property type="molecule type" value="Genomic_DNA"/>
</dbReference>
<sequence>MKKEFDLYTKEDIKVINVKRINVHSFSMKGYDGTPYANVFKRVSHDELKRYKDRLSLVTYEENSRRKERKRQLNETVMELLVKANFNINVNTGSLHEDERNEALGKHQLKKVVELLSDGKDLTDKVAK</sequence>
<dbReference type="AlphaFoldDB" id="A0A3A0H3M6"/>
<reference evidence="1 2" key="1">
    <citation type="journal article" date="2016" name="Front. Microbiol.">
        <title>Comprehensive Phylogenetic Analysis of Bovine Non-aureus Staphylococci Species Based on Whole-Genome Sequencing.</title>
        <authorList>
            <person name="Naushad S."/>
            <person name="Barkema H.W."/>
            <person name="Luby C."/>
            <person name="Condas L.A."/>
            <person name="Nobrega D.B."/>
            <person name="Carson D.A."/>
            <person name="De Buck J."/>
        </authorList>
    </citation>
    <scope>NUCLEOTIDE SEQUENCE [LARGE SCALE GENOMIC DNA]</scope>
    <source>
        <strain evidence="1 2">SNUC 4781</strain>
    </source>
</reference>
<protein>
    <submittedName>
        <fullName evidence="1">Uncharacterized protein</fullName>
    </submittedName>
</protein>
<evidence type="ECO:0000313" key="1">
    <source>
        <dbReference type="EMBL" id="RIP33161.1"/>
    </source>
</evidence>
<dbReference type="OrthoDB" id="2413641at2"/>
<dbReference type="RefSeq" id="WP_119472515.1">
    <property type="nucleotide sequence ID" value="NZ_QXSA01000028.1"/>
</dbReference>
<dbReference type="Proteomes" id="UP000265541">
    <property type="component" value="Unassembled WGS sequence"/>
</dbReference>
<accession>A0A3A0H3M6</accession>
<proteinExistence type="predicted"/>
<evidence type="ECO:0000313" key="2">
    <source>
        <dbReference type="Proteomes" id="UP000265541"/>
    </source>
</evidence>